<dbReference type="PANTHER" id="PTHR30136:SF24">
    <property type="entry name" value="HTH-TYPE TRANSCRIPTIONAL REPRESSOR ALLR"/>
    <property type="match status" value="1"/>
</dbReference>
<dbReference type="InterPro" id="IPR005471">
    <property type="entry name" value="Tscrpt_reg_IclR_N"/>
</dbReference>
<dbReference type="Gene3D" id="1.10.10.10">
    <property type="entry name" value="Winged helix-like DNA-binding domain superfamily/Winged helix DNA-binding domain"/>
    <property type="match status" value="1"/>
</dbReference>
<dbReference type="PROSITE" id="PS51077">
    <property type="entry name" value="HTH_ICLR"/>
    <property type="match status" value="1"/>
</dbReference>
<keyword evidence="3" id="KW-0804">Transcription</keyword>
<evidence type="ECO:0000313" key="8">
    <source>
        <dbReference type="Proteomes" id="UP001596004"/>
    </source>
</evidence>
<dbReference type="PANTHER" id="PTHR30136">
    <property type="entry name" value="HELIX-TURN-HELIX TRANSCRIPTIONAL REGULATOR, ICLR FAMILY"/>
    <property type="match status" value="1"/>
</dbReference>
<keyword evidence="8" id="KW-1185">Reference proteome</keyword>
<evidence type="ECO:0000259" key="5">
    <source>
        <dbReference type="PROSITE" id="PS51077"/>
    </source>
</evidence>
<sequence>MTVLADKSAESRRLTSAQRVLSILGVFDAENLTLSLSQISRRTGLTLSTTHRLVNELRCWGALSRHSDSKYSIGLRILELGTLAPDGGQLREIALPLLHDLQHATRANIHLGVPDGHDVVYVESLRARDTVPVRSRLGGRWPMHATGTGLVLLAHSSQEFQEEVLASDLCRYTANTLTEPDALRPFLAEVRRSGVAVAESQLTPGVMAVAVPIRGPQEHVVAAVGITVPSRSRSPHSLVPALASTARSISRALGAPSAAAGAPRTPAHWQAREVGHSTPARRQGPRPAGGAR</sequence>
<keyword evidence="2" id="KW-0238">DNA-binding</keyword>
<accession>A0ABV9CC33</accession>
<dbReference type="RefSeq" id="WP_380837683.1">
    <property type="nucleotide sequence ID" value="NZ_JBHSFP010000002.1"/>
</dbReference>
<evidence type="ECO:0000256" key="1">
    <source>
        <dbReference type="ARBA" id="ARBA00023015"/>
    </source>
</evidence>
<dbReference type="SUPFAM" id="SSF55781">
    <property type="entry name" value="GAF domain-like"/>
    <property type="match status" value="1"/>
</dbReference>
<feature type="domain" description="HTH iclR-type" evidence="5">
    <location>
        <begin position="14"/>
        <end position="75"/>
    </location>
</feature>
<dbReference type="Pfam" id="PF09339">
    <property type="entry name" value="HTH_IclR"/>
    <property type="match status" value="1"/>
</dbReference>
<dbReference type="EMBL" id="JBHSFP010000002">
    <property type="protein sequence ID" value="MFC4530177.1"/>
    <property type="molecule type" value="Genomic_DNA"/>
</dbReference>
<dbReference type="InterPro" id="IPR029016">
    <property type="entry name" value="GAF-like_dom_sf"/>
</dbReference>
<dbReference type="SMART" id="SM00346">
    <property type="entry name" value="HTH_ICLR"/>
    <property type="match status" value="1"/>
</dbReference>
<dbReference type="SUPFAM" id="SSF46785">
    <property type="entry name" value="Winged helix' DNA-binding domain"/>
    <property type="match status" value="1"/>
</dbReference>
<feature type="compositionally biased region" description="Low complexity" evidence="4">
    <location>
        <begin position="280"/>
        <end position="292"/>
    </location>
</feature>
<feature type="compositionally biased region" description="Low complexity" evidence="4">
    <location>
        <begin position="254"/>
        <end position="267"/>
    </location>
</feature>
<keyword evidence="1" id="KW-0805">Transcription regulation</keyword>
<feature type="region of interest" description="Disordered" evidence="4">
    <location>
        <begin position="254"/>
        <end position="292"/>
    </location>
</feature>
<reference evidence="8" key="1">
    <citation type="journal article" date="2019" name="Int. J. Syst. Evol. Microbiol.">
        <title>The Global Catalogue of Microorganisms (GCM) 10K type strain sequencing project: providing services to taxonomists for standard genome sequencing and annotation.</title>
        <authorList>
            <consortium name="The Broad Institute Genomics Platform"/>
            <consortium name="The Broad Institute Genome Sequencing Center for Infectious Disease"/>
            <person name="Wu L."/>
            <person name="Ma J."/>
        </authorList>
    </citation>
    <scope>NUCLEOTIDE SEQUENCE [LARGE SCALE GENOMIC DNA]</scope>
    <source>
        <strain evidence="8">CGMCC 4.7132</strain>
    </source>
</reference>
<dbReference type="InterPro" id="IPR036388">
    <property type="entry name" value="WH-like_DNA-bd_sf"/>
</dbReference>
<dbReference type="InterPro" id="IPR050707">
    <property type="entry name" value="HTH_MetabolicPath_Reg"/>
</dbReference>
<proteinExistence type="predicted"/>
<evidence type="ECO:0000256" key="2">
    <source>
        <dbReference type="ARBA" id="ARBA00023125"/>
    </source>
</evidence>
<evidence type="ECO:0000313" key="7">
    <source>
        <dbReference type="EMBL" id="MFC4530177.1"/>
    </source>
</evidence>
<dbReference type="InterPro" id="IPR036390">
    <property type="entry name" value="WH_DNA-bd_sf"/>
</dbReference>
<evidence type="ECO:0000259" key="6">
    <source>
        <dbReference type="PROSITE" id="PS51078"/>
    </source>
</evidence>
<name>A0ABV9CC33_9ACTN</name>
<comment type="caution">
    <text evidence="7">The sequence shown here is derived from an EMBL/GenBank/DDBJ whole genome shotgun (WGS) entry which is preliminary data.</text>
</comment>
<dbReference type="Proteomes" id="UP001596004">
    <property type="component" value="Unassembled WGS sequence"/>
</dbReference>
<organism evidence="7 8">
    <name type="scientific">Sphaerisporangium dianthi</name>
    <dbReference type="NCBI Taxonomy" id="1436120"/>
    <lineage>
        <taxon>Bacteria</taxon>
        <taxon>Bacillati</taxon>
        <taxon>Actinomycetota</taxon>
        <taxon>Actinomycetes</taxon>
        <taxon>Streptosporangiales</taxon>
        <taxon>Streptosporangiaceae</taxon>
        <taxon>Sphaerisporangium</taxon>
    </lineage>
</organism>
<protein>
    <submittedName>
        <fullName evidence="7">IclR family transcriptional regulator</fullName>
    </submittedName>
</protein>
<feature type="domain" description="IclR-ED" evidence="6">
    <location>
        <begin position="76"/>
        <end position="255"/>
    </location>
</feature>
<dbReference type="PROSITE" id="PS51078">
    <property type="entry name" value="ICLR_ED"/>
    <property type="match status" value="1"/>
</dbReference>
<dbReference type="Pfam" id="PF01614">
    <property type="entry name" value="IclR_C"/>
    <property type="match status" value="1"/>
</dbReference>
<evidence type="ECO:0000256" key="4">
    <source>
        <dbReference type="SAM" id="MobiDB-lite"/>
    </source>
</evidence>
<dbReference type="InterPro" id="IPR014757">
    <property type="entry name" value="Tscrpt_reg_IclR_C"/>
</dbReference>
<evidence type="ECO:0000256" key="3">
    <source>
        <dbReference type="ARBA" id="ARBA00023163"/>
    </source>
</evidence>
<dbReference type="Gene3D" id="3.30.450.40">
    <property type="match status" value="1"/>
</dbReference>
<gene>
    <name evidence="7" type="ORF">ACFO60_05320</name>
</gene>